<reference evidence="1 2" key="1">
    <citation type="submission" date="2017-09" db="EMBL/GenBank/DDBJ databases">
        <title>Large-scale bioinformatics analysis of Bacillus genomes uncovers conserved roles of natural products in bacterial physiology.</title>
        <authorList>
            <consortium name="Agbiome Team Llc"/>
            <person name="Bleich R.M."/>
            <person name="Grubbs K.J."/>
            <person name="Santa Maria K.C."/>
            <person name="Allen S.E."/>
            <person name="Farag S."/>
            <person name="Shank E.A."/>
            <person name="Bowers A."/>
        </authorList>
    </citation>
    <scope>NUCLEOTIDE SEQUENCE [LARGE SCALE GENOMIC DNA]</scope>
    <source>
        <strain evidence="1 2">AFS095574</strain>
    </source>
</reference>
<dbReference type="InterPro" id="IPR013078">
    <property type="entry name" value="His_Pase_superF_clade-1"/>
</dbReference>
<evidence type="ECO:0000313" key="1">
    <source>
        <dbReference type="EMBL" id="PDZ14092.1"/>
    </source>
</evidence>
<dbReference type="EMBL" id="NVLX01000031">
    <property type="protein sequence ID" value="PDZ14092.1"/>
    <property type="molecule type" value="Genomic_DNA"/>
</dbReference>
<organism evidence="1 2">
    <name type="scientific">Bacillus anthracis</name>
    <name type="common">anthrax bacterium</name>
    <dbReference type="NCBI Taxonomy" id="1392"/>
    <lineage>
        <taxon>Bacteria</taxon>
        <taxon>Bacillati</taxon>
        <taxon>Bacillota</taxon>
        <taxon>Bacilli</taxon>
        <taxon>Bacillales</taxon>
        <taxon>Bacillaceae</taxon>
        <taxon>Bacillus</taxon>
        <taxon>Bacillus cereus group</taxon>
    </lineage>
</organism>
<proteinExistence type="predicted"/>
<dbReference type="Proteomes" id="UP000220192">
    <property type="component" value="Unassembled WGS sequence"/>
</dbReference>
<dbReference type="CDD" id="cd07040">
    <property type="entry name" value="HP"/>
    <property type="match status" value="1"/>
</dbReference>
<evidence type="ECO:0000313" key="2">
    <source>
        <dbReference type="Proteomes" id="UP000220192"/>
    </source>
</evidence>
<gene>
    <name evidence="1" type="ORF">CON16_26315</name>
</gene>
<sequence length="418" mass="48251">MVYNYLRSVYMNYSEIPFEVKLLLDVNQVLTNENQLQLDQLDIEIQEIEMIDILFLDSPDLTLYQNDWIIRGRLKPNKDKWELTFKYRIKLSQSEEPAIALEQALQAAASSGFDLSDPNCELELEWSEEQKTLSLSYEVNIPIASPDKSEAWRDLIMQHAPQPLRLKEWERMDFPELVNQLNVLGPIRAQKNKGNWHGLKTSVESWYITNGTIVEISLKAKGGEDAREKREQMKQQLKDKKLMTGQSFSKTQWALSRLIRPTQNPFSLLQTGGYNLYFRHAEPENTSSENASLSETGLEQARKIGRLFVDRHIPIQIPVRSSPINRAKETAQNAFGEEQVQLDERLIQPELPQLLESTPEVGKNQVFIAHRFTSDNPLTEKLDYMNMVLIKPLGAGSGYRLEQVYDLLAESIVRYDHL</sequence>
<dbReference type="SUPFAM" id="SSF53254">
    <property type="entry name" value="Phosphoglycerate mutase-like"/>
    <property type="match status" value="1"/>
</dbReference>
<protein>
    <recommendedName>
        <fullName evidence="3">Histidine phosphatase family protein</fullName>
    </recommendedName>
</protein>
<dbReference type="Gene3D" id="3.40.50.1240">
    <property type="entry name" value="Phosphoglycerate mutase-like"/>
    <property type="match status" value="1"/>
</dbReference>
<comment type="caution">
    <text evidence="1">The sequence shown here is derived from an EMBL/GenBank/DDBJ whole genome shotgun (WGS) entry which is preliminary data.</text>
</comment>
<dbReference type="Gene3D" id="2.40.320.10">
    <property type="entry name" value="Hypothetical Protein Pfu-838710-001"/>
    <property type="match status" value="1"/>
</dbReference>
<dbReference type="AlphaFoldDB" id="A0A2A7D237"/>
<dbReference type="InterPro" id="IPR029033">
    <property type="entry name" value="His_PPase_superfam"/>
</dbReference>
<accession>A0A2A7D237</accession>
<name>A0A2A7D237_BACAN</name>
<dbReference type="Pfam" id="PF00300">
    <property type="entry name" value="His_Phos_1"/>
    <property type="match status" value="1"/>
</dbReference>
<evidence type="ECO:0008006" key="3">
    <source>
        <dbReference type="Google" id="ProtNLM"/>
    </source>
</evidence>